<name>A0A9D1LFI7_9BURK</name>
<feature type="binding site" evidence="26">
    <location>
        <position position="177"/>
    </location>
    <ligand>
        <name>Mg(2+)</name>
        <dbReference type="ChEBI" id="CHEBI:18420"/>
    </ligand>
</feature>
<evidence type="ECO:0000256" key="18">
    <source>
        <dbReference type="ARBA" id="ARBA00022984"/>
    </source>
</evidence>
<dbReference type="CDD" id="cd02007">
    <property type="entry name" value="TPP_DXS"/>
    <property type="match status" value="1"/>
</dbReference>
<feature type="binding site" evidence="26">
    <location>
        <begin position="147"/>
        <end position="148"/>
    </location>
    <ligand>
        <name>thiamine diphosphate</name>
        <dbReference type="ChEBI" id="CHEBI:58937"/>
    </ligand>
</feature>
<keyword evidence="13 25" id="KW-0274">FAD</keyword>
<dbReference type="InterPro" id="IPR016169">
    <property type="entry name" value="FAD-bd_PCMH_sub2"/>
</dbReference>
<evidence type="ECO:0000256" key="22">
    <source>
        <dbReference type="ARBA" id="ARBA00023306"/>
    </source>
</evidence>
<feature type="active site" evidence="25">
    <location>
        <position position="951"/>
    </location>
</feature>
<dbReference type="SUPFAM" id="SSF52922">
    <property type="entry name" value="TK C-terminal domain-like"/>
    <property type="match status" value="1"/>
</dbReference>
<dbReference type="PROSITE" id="PS51387">
    <property type="entry name" value="FAD_PCMH"/>
    <property type="match status" value="1"/>
</dbReference>
<dbReference type="SMART" id="SM00861">
    <property type="entry name" value="Transket_pyr"/>
    <property type="match status" value="1"/>
</dbReference>
<dbReference type="GO" id="GO:0005829">
    <property type="term" value="C:cytosol"/>
    <property type="evidence" value="ECO:0007669"/>
    <property type="project" value="TreeGrafter"/>
</dbReference>
<reference evidence="28" key="1">
    <citation type="submission" date="2020-10" db="EMBL/GenBank/DDBJ databases">
        <authorList>
            <person name="Gilroy R."/>
        </authorList>
    </citation>
    <scope>NUCLEOTIDE SEQUENCE</scope>
    <source>
        <strain evidence="28">7463</strain>
    </source>
</reference>
<comment type="caution">
    <text evidence="28">The sequence shown here is derived from an EMBL/GenBank/DDBJ whole genome shotgun (WGS) entry which is preliminary data.</text>
</comment>
<proteinExistence type="inferred from homology"/>
<keyword evidence="23 25" id="KW-0961">Cell wall biogenesis/degradation</keyword>
<comment type="cofactor">
    <cofactor evidence="26">
        <name>Mg(2+)</name>
        <dbReference type="ChEBI" id="CHEBI:18420"/>
    </cofactor>
    <text evidence="26">Binds 1 Mg(2+) ion per subunit.</text>
</comment>
<feature type="active site" description="Proton donor" evidence="25">
    <location>
        <position position="854"/>
    </location>
</feature>
<evidence type="ECO:0000256" key="5">
    <source>
        <dbReference type="ARBA" id="ARBA00004980"/>
    </source>
</evidence>
<evidence type="ECO:0000256" key="20">
    <source>
        <dbReference type="ARBA" id="ARBA00023052"/>
    </source>
</evidence>
<dbReference type="Pfam" id="PF01565">
    <property type="entry name" value="FAD_binding_4"/>
    <property type="match status" value="1"/>
</dbReference>
<gene>
    <name evidence="26 28" type="primary">dxs</name>
    <name evidence="25" type="synonym">murB</name>
    <name evidence="28" type="ORF">IAC56_01495</name>
</gene>
<comment type="pathway">
    <text evidence="4 25">Cell wall biogenesis; peptidoglycan biosynthesis.</text>
</comment>
<dbReference type="InterPro" id="IPR036635">
    <property type="entry name" value="MurB_C_sf"/>
</dbReference>
<dbReference type="InterPro" id="IPR005477">
    <property type="entry name" value="Dxylulose-5-P_synthase"/>
</dbReference>
<dbReference type="NCBIfam" id="TIGR00204">
    <property type="entry name" value="dxs"/>
    <property type="match status" value="1"/>
</dbReference>
<dbReference type="InterPro" id="IPR049557">
    <property type="entry name" value="Transketolase_CS"/>
</dbReference>
<evidence type="ECO:0000256" key="8">
    <source>
        <dbReference type="ARBA" id="ARBA00022490"/>
    </source>
</evidence>
<dbReference type="Pfam" id="PF13292">
    <property type="entry name" value="DXP_synthase_N"/>
    <property type="match status" value="1"/>
</dbReference>
<dbReference type="GO" id="GO:0008762">
    <property type="term" value="F:UDP-N-acetylmuramate dehydrogenase activity"/>
    <property type="evidence" value="ECO:0007669"/>
    <property type="project" value="UniProtKB-UniRule"/>
</dbReference>
<dbReference type="GO" id="GO:0051301">
    <property type="term" value="P:cell division"/>
    <property type="evidence" value="ECO:0007669"/>
    <property type="project" value="UniProtKB-KW"/>
</dbReference>
<feature type="binding site" evidence="26">
    <location>
        <position position="177"/>
    </location>
    <ligand>
        <name>thiamine diphosphate</name>
        <dbReference type="ChEBI" id="CHEBI:58937"/>
    </ligand>
</feature>
<protein>
    <recommendedName>
        <fullName evidence="25 26">Multifunctional fusion protein</fullName>
    </recommendedName>
    <domain>
        <recommendedName>
            <fullName evidence="26">1-deoxy-D-xylulose-5-phosphate synthase</fullName>
            <ecNumber evidence="26">2.2.1.7</ecNumber>
        </recommendedName>
        <alternativeName>
            <fullName evidence="26">1-deoxyxylulose-5-phosphate synthase</fullName>
            <shortName evidence="26">DXP synthase</shortName>
            <shortName evidence="26">DXPS</shortName>
        </alternativeName>
    </domain>
    <domain>
        <recommendedName>
            <fullName evidence="25">UDP-N-acetylenolpyruvoylglucosamine reductase</fullName>
            <ecNumber evidence="25">1.3.1.98</ecNumber>
        </recommendedName>
        <alternativeName>
            <fullName evidence="25">UDP-N-acetylmuramate dehydrogenase</fullName>
        </alternativeName>
    </domain>
</protein>
<feature type="binding site" evidence="26">
    <location>
        <position position="368"/>
    </location>
    <ligand>
        <name>thiamine diphosphate</name>
        <dbReference type="ChEBI" id="CHEBI:58937"/>
    </ligand>
</feature>
<evidence type="ECO:0000256" key="6">
    <source>
        <dbReference type="ARBA" id="ARBA00011081"/>
    </source>
</evidence>
<evidence type="ECO:0000256" key="24">
    <source>
        <dbReference type="ARBA" id="ARBA00048914"/>
    </source>
</evidence>
<dbReference type="SUPFAM" id="SSF56176">
    <property type="entry name" value="FAD-binding/transporter-associated domain-like"/>
    <property type="match status" value="1"/>
</dbReference>
<evidence type="ECO:0000256" key="4">
    <source>
        <dbReference type="ARBA" id="ARBA00004752"/>
    </source>
</evidence>
<dbReference type="GO" id="GO:0071555">
    <property type="term" value="P:cell wall organization"/>
    <property type="evidence" value="ECO:0007669"/>
    <property type="project" value="UniProtKB-KW"/>
</dbReference>
<dbReference type="NCBIfam" id="NF000755">
    <property type="entry name" value="PRK00046.1"/>
    <property type="match status" value="1"/>
</dbReference>
<dbReference type="InterPro" id="IPR011601">
    <property type="entry name" value="MurB_C"/>
</dbReference>
<dbReference type="InterPro" id="IPR029061">
    <property type="entry name" value="THDP-binding"/>
</dbReference>
<evidence type="ECO:0000256" key="19">
    <source>
        <dbReference type="ARBA" id="ARBA00023002"/>
    </source>
</evidence>
<sequence>MRLLNRIHSPKDLKKLSVPMLPTLAREIREYMVESVSKTGGHLASSLGAVDLTVALHYVFNSPRDKIIFDVGHQAYAHKMITGRLDQFKTLRQYKGLSGFPKRGESEHDAFGTAHSSTSISAALGMAVADALNGDKDAWHIAVIGDGALTGGMAVEALNHAGTYKEGIKLLIIVNDNDCSISPSVGALNHHLAKLVSGHAFSSARNFSKKALKPLPKLWNLFKSMEQRTVNFVAPHSTLFSAFDLNYYGPVDGHDIENLITVLRNIKALDGPMVLHVVTKKGKGYAPAEENPTLYHGVGKFDPEKGIVEKKPDAAHPTYTEVFSRWVCDMAAADERLYAITPAMREGSGLVEFEKRFPDRYRDVAIAEQHAVTFAAGLATSGIKPVVAIYSSFAQRAYDQILHDVAIQNLPVMFAIDRGGLVGADGETHQGVFDIAYLRSIPNMTIMAPSDENECRKMLTTAFKMDTPAAVRYPRGKGPGIAQDADLQSVEIGKARLLRESQKKQGRVAILAFGLMVSRMKDVAEKLDATLVDMRFVKPLDNEMIVKTAATHDLLCTIEDGVAIGGAGSGVLEAISEMGLNVPVLVMGIKDQFVPQGTIDELMRDNELDSESVAHRINEALLIKSFVNLKPFNTMAVSARARYFAQVHDQNELRLALDFASREGVEPFILGGGSNLLITASLVNRLVIQIALKGFEVDQDKKTVKVGAGENWHETVSRVLALGWGGPENLALIPGTMGGAVVQNIGAYGSEVSQFVRSVEVLDPESGKIFELTNEACDFGYRHSVFKSEKARRWVVLSVTLAFDSDWKPNLSYKELASAFDSAENVTPEAIFKAVVAARKRKLPDPKVLPSAGSFFKNPIVTREAFQELLVKYPSIVHYPLAGGREKLAAGWLIDQAGLRGAREGAAGTYEKQALVLVNHEGAASGAQLMAFASKIEAAVREKFSVTLEPEPVILKSFYN</sequence>
<dbReference type="Pfam" id="PF02873">
    <property type="entry name" value="MurB_C"/>
    <property type="match status" value="1"/>
</dbReference>
<keyword evidence="10 25" id="KW-0285">Flavoprotein</keyword>
<dbReference type="GO" id="GO:0019288">
    <property type="term" value="P:isopentenyl diphosphate biosynthetic process, methylerythritol 4-phosphate pathway"/>
    <property type="evidence" value="ECO:0007669"/>
    <property type="project" value="TreeGrafter"/>
</dbReference>
<dbReference type="EMBL" id="DVMY01000030">
    <property type="protein sequence ID" value="HIU36941.1"/>
    <property type="molecule type" value="Genomic_DNA"/>
</dbReference>
<accession>A0A9D1LFI7</accession>
<comment type="similarity">
    <text evidence="6 26">Belongs to the transketolase family. DXPS subfamily.</text>
</comment>
<feature type="binding site" evidence="26">
    <location>
        <position position="285"/>
    </location>
    <ligand>
        <name>thiamine diphosphate</name>
        <dbReference type="ChEBI" id="CHEBI:58937"/>
    </ligand>
</feature>
<keyword evidence="12 26" id="KW-0479">Metal-binding</keyword>
<feature type="binding site" evidence="26">
    <location>
        <position position="73"/>
    </location>
    <ligand>
        <name>thiamine diphosphate</name>
        <dbReference type="ChEBI" id="CHEBI:58937"/>
    </ligand>
</feature>
<dbReference type="PROSITE" id="PS00801">
    <property type="entry name" value="TRANSKETOLASE_1"/>
    <property type="match status" value="1"/>
</dbReference>
<evidence type="ECO:0000256" key="2">
    <source>
        <dbReference type="ARBA" id="ARBA00003921"/>
    </source>
</evidence>
<dbReference type="PANTHER" id="PTHR43322">
    <property type="entry name" value="1-D-DEOXYXYLULOSE 5-PHOSPHATE SYNTHASE-RELATED"/>
    <property type="match status" value="1"/>
</dbReference>
<dbReference type="GO" id="GO:0009228">
    <property type="term" value="P:thiamine biosynthetic process"/>
    <property type="evidence" value="ECO:0007669"/>
    <property type="project" value="UniProtKB-UniRule"/>
</dbReference>
<dbReference type="NCBIfam" id="NF003933">
    <property type="entry name" value="PRK05444.2-2"/>
    <property type="match status" value="1"/>
</dbReference>
<dbReference type="NCBIfam" id="TIGR00179">
    <property type="entry name" value="murB"/>
    <property type="match status" value="1"/>
</dbReference>
<keyword evidence="14 26" id="KW-0460">Magnesium</keyword>
<comment type="subunit">
    <text evidence="7 26">Homodimer.</text>
</comment>
<evidence type="ECO:0000256" key="3">
    <source>
        <dbReference type="ARBA" id="ARBA00004496"/>
    </source>
</evidence>
<dbReference type="GO" id="GO:0008661">
    <property type="term" value="F:1-deoxy-D-xylulose-5-phosphate synthase activity"/>
    <property type="evidence" value="ECO:0007669"/>
    <property type="project" value="UniProtKB-UniRule"/>
</dbReference>
<evidence type="ECO:0000256" key="14">
    <source>
        <dbReference type="ARBA" id="ARBA00022842"/>
    </source>
</evidence>
<comment type="cofactor">
    <cofactor evidence="1 25">
        <name>FAD</name>
        <dbReference type="ChEBI" id="CHEBI:57692"/>
    </cofactor>
</comment>
<organism evidence="28 29">
    <name type="scientific">Candidatus Aphodousia faecigallinarum</name>
    <dbReference type="NCBI Taxonomy" id="2840677"/>
    <lineage>
        <taxon>Bacteria</taxon>
        <taxon>Pseudomonadati</taxon>
        <taxon>Pseudomonadota</taxon>
        <taxon>Betaproteobacteria</taxon>
        <taxon>Burkholderiales</taxon>
        <taxon>Sutterellaceae</taxon>
        <taxon>Sutterellaceae incertae sedis</taxon>
        <taxon>Candidatus Aphodousia</taxon>
    </lineage>
</organism>
<dbReference type="EC" id="1.3.1.98" evidence="25"/>
<evidence type="ECO:0000256" key="25">
    <source>
        <dbReference type="HAMAP-Rule" id="MF_00037"/>
    </source>
</evidence>
<dbReference type="InterPro" id="IPR036318">
    <property type="entry name" value="FAD-bd_PCMH-like_sf"/>
</dbReference>
<evidence type="ECO:0000256" key="23">
    <source>
        <dbReference type="ARBA" id="ARBA00023316"/>
    </source>
</evidence>
<dbReference type="InterPro" id="IPR006094">
    <property type="entry name" value="Oxid_FAD_bind_N"/>
</dbReference>
<feature type="domain" description="FAD-binding PCMH-type" evidence="27">
    <location>
        <begin position="636"/>
        <end position="806"/>
    </location>
</feature>
<keyword evidence="11 26" id="KW-0808">Transferase</keyword>
<feature type="binding site" evidence="26">
    <location>
        <begin position="114"/>
        <end position="116"/>
    </location>
    <ligand>
        <name>thiamine diphosphate</name>
        <dbReference type="ChEBI" id="CHEBI:58937"/>
    </ligand>
</feature>
<dbReference type="SUPFAM" id="SSF52518">
    <property type="entry name" value="Thiamin diphosphate-binding fold (THDP-binding)"/>
    <property type="match status" value="2"/>
</dbReference>
<comment type="function">
    <text evidence="2 25">Cell wall formation.</text>
</comment>
<evidence type="ECO:0000313" key="29">
    <source>
        <dbReference type="Proteomes" id="UP000824083"/>
    </source>
</evidence>
<evidence type="ECO:0000313" key="28">
    <source>
        <dbReference type="EMBL" id="HIU36941.1"/>
    </source>
</evidence>
<evidence type="ECO:0000256" key="1">
    <source>
        <dbReference type="ARBA" id="ARBA00001974"/>
    </source>
</evidence>
<dbReference type="Proteomes" id="UP000824083">
    <property type="component" value="Unassembled WGS sequence"/>
</dbReference>
<keyword evidence="16 25" id="KW-0133">Cell shape</keyword>
<comment type="similarity">
    <text evidence="25">Belongs to the MurB family.</text>
</comment>
<evidence type="ECO:0000256" key="10">
    <source>
        <dbReference type="ARBA" id="ARBA00022630"/>
    </source>
</evidence>
<comment type="function">
    <text evidence="26">Catalyzes the acyloin condensation reaction between C atoms 2 and 3 of pyruvate and glyceraldehyde 3-phosphate to yield 1-deoxy-D-xylulose-5-phosphate (DXP).</text>
</comment>
<dbReference type="Pfam" id="PF02779">
    <property type="entry name" value="Transket_pyr"/>
    <property type="match status" value="1"/>
</dbReference>
<dbReference type="Gene3D" id="3.30.465.10">
    <property type="match status" value="1"/>
</dbReference>
<dbReference type="InterPro" id="IPR016167">
    <property type="entry name" value="FAD-bd_PCMH_sub1"/>
</dbReference>
<keyword evidence="20 26" id="KW-0786">Thiamine pyrophosphate</keyword>
<keyword evidence="8 25" id="KW-0963">Cytoplasm</keyword>
<dbReference type="HAMAP" id="MF_00037">
    <property type="entry name" value="MurB"/>
    <property type="match status" value="1"/>
</dbReference>
<keyword evidence="17 26" id="KW-0784">Thiamine biosynthesis</keyword>
<keyword evidence="9 25" id="KW-0132">Cell division</keyword>
<evidence type="ECO:0000256" key="26">
    <source>
        <dbReference type="HAMAP-Rule" id="MF_00315"/>
    </source>
</evidence>
<dbReference type="Gene3D" id="3.40.50.920">
    <property type="match status" value="1"/>
</dbReference>
<dbReference type="HAMAP" id="MF_00315">
    <property type="entry name" value="DXP_synth"/>
    <property type="match status" value="1"/>
</dbReference>
<dbReference type="GO" id="GO:0030976">
    <property type="term" value="F:thiamine pyrophosphate binding"/>
    <property type="evidence" value="ECO:0007669"/>
    <property type="project" value="UniProtKB-UniRule"/>
</dbReference>
<dbReference type="PROSITE" id="PS00802">
    <property type="entry name" value="TRANSKETOLASE_2"/>
    <property type="match status" value="1"/>
</dbReference>
<dbReference type="Gene3D" id="3.30.43.10">
    <property type="entry name" value="Uridine Diphospho-n-acetylenolpyruvylglucosamine Reductase, domain 2"/>
    <property type="match status" value="1"/>
</dbReference>
<dbReference type="GO" id="GO:0008360">
    <property type="term" value="P:regulation of cell shape"/>
    <property type="evidence" value="ECO:0007669"/>
    <property type="project" value="UniProtKB-KW"/>
</dbReference>
<evidence type="ECO:0000256" key="12">
    <source>
        <dbReference type="ARBA" id="ARBA00022723"/>
    </source>
</evidence>
<dbReference type="InterPro" id="IPR020826">
    <property type="entry name" value="Transketolase_BS"/>
</dbReference>
<evidence type="ECO:0000256" key="9">
    <source>
        <dbReference type="ARBA" id="ARBA00022618"/>
    </source>
</evidence>
<reference evidence="28" key="2">
    <citation type="journal article" date="2021" name="PeerJ">
        <title>Extensive microbial diversity within the chicken gut microbiome revealed by metagenomics and culture.</title>
        <authorList>
            <person name="Gilroy R."/>
            <person name="Ravi A."/>
            <person name="Getino M."/>
            <person name="Pursley I."/>
            <person name="Horton D.L."/>
            <person name="Alikhan N.F."/>
            <person name="Baker D."/>
            <person name="Gharbi K."/>
            <person name="Hall N."/>
            <person name="Watson M."/>
            <person name="Adriaenssens E.M."/>
            <person name="Foster-Nyarko E."/>
            <person name="Jarju S."/>
            <person name="Secka A."/>
            <person name="Antonio M."/>
            <person name="Oren A."/>
            <person name="Chaudhuri R.R."/>
            <person name="La Ragione R."/>
            <person name="Hildebrand F."/>
            <person name="Pallen M.J."/>
        </authorList>
    </citation>
    <scope>NUCLEOTIDE SEQUENCE</scope>
    <source>
        <strain evidence="28">7463</strain>
    </source>
</reference>
<dbReference type="InterPro" id="IPR003170">
    <property type="entry name" value="MurB"/>
</dbReference>
<dbReference type="FunFam" id="3.40.50.970:FF:000005">
    <property type="entry name" value="1-deoxy-D-xylulose-5-phosphate synthase"/>
    <property type="match status" value="1"/>
</dbReference>
<evidence type="ECO:0000256" key="21">
    <source>
        <dbReference type="ARBA" id="ARBA00023229"/>
    </source>
</evidence>
<dbReference type="AlphaFoldDB" id="A0A9D1LFI7"/>
<comment type="catalytic activity">
    <reaction evidence="24 25">
        <text>UDP-N-acetyl-alpha-D-muramate + NADP(+) = UDP-N-acetyl-3-O-(1-carboxyvinyl)-alpha-D-glucosamine + NADPH + H(+)</text>
        <dbReference type="Rhea" id="RHEA:12248"/>
        <dbReference type="ChEBI" id="CHEBI:15378"/>
        <dbReference type="ChEBI" id="CHEBI:57783"/>
        <dbReference type="ChEBI" id="CHEBI:58349"/>
        <dbReference type="ChEBI" id="CHEBI:68483"/>
        <dbReference type="ChEBI" id="CHEBI:70757"/>
        <dbReference type="EC" id="1.3.1.98"/>
    </reaction>
</comment>
<dbReference type="InterPro" id="IPR005475">
    <property type="entry name" value="Transketolase-like_Pyr-bd"/>
</dbReference>
<dbReference type="Gene3D" id="3.90.78.10">
    <property type="entry name" value="UDP-N-acetylenolpyruvoylglucosamine reductase, C-terminal domain"/>
    <property type="match status" value="1"/>
</dbReference>
<dbReference type="PANTHER" id="PTHR43322:SF5">
    <property type="entry name" value="1-DEOXY-D-XYLULOSE-5-PHOSPHATE SYNTHASE, CHLOROPLASTIC"/>
    <property type="match status" value="1"/>
</dbReference>
<evidence type="ECO:0000256" key="7">
    <source>
        <dbReference type="ARBA" id="ARBA00011738"/>
    </source>
</evidence>
<feature type="active site" evidence="25">
    <location>
        <position position="782"/>
    </location>
</feature>
<evidence type="ECO:0000256" key="17">
    <source>
        <dbReference type="ARBA" id="ARBA00022977"/>
    </source>
</evidence>
<comment type="subcellular location">
    <subcellularLocation>
        <location evidence="3 25">Cytoplasm</location>
    </subcellularLocation>
</comment>
<keyword evidence="15 25" id="KW-0521">NADP</keyword>
<dbReference type="GO" id="GO:0009252">
    <property type="term" value="P:peptidoglycan biosynthetic process"/>
    <property type="evidence" value="ECO:0007669"/>
    <property type="project" value="UniProtKB-UniRule"/>
</dbReference>
<dbReference type="SUPFAM" id="SSF56194">
    <property type="entry name" value="Uridine diphospho-N-Acetylenolpyruvylglucosamine reductase, MurB, C-terminal domain"/>
    <property type="match status" value="1"/>
</dbReference>
<keyword evidence="21 26" id="KW-0414">Isoprene biosynthesis</keyword>
<dbReference type="InterPro" id="IPR009014">
    <property type="entry name" value="Transketo_C/PFOR_II"/>
</dbReference>
<dbReference type="GO" id="GO:0016114">
    <property type="term" value="P:terpenoid biosynthetic process"/>
    <property type="evidence" value="ECO:0007669"/>
    <property type="project" value="UniProtKB-UniRule"/>
</dbReference>
<dbReference type="CDD" id="cd07033">
    <property type="entry name" value="TPP_PYR_DXS_TK_like"/>
    <property type="match status" value="1"/>
</dbReference>
<evidence type="ECO:0000256" key="16">
    <source>
        <dbReference type="ARBA" id="ARBA00022960"/>
    </source>
</evidence>
<dbReference type="Gene3D" id="3.40.50.970">
    <property type="match status" value="2"/>
</dbReference>
<dbReference type="InterPro" id="IPR016166">
    <property type="entry name" value="FAD-bd_PCMH"/>
</dbReference>
<evidence type="ECO:0000256" key="15">
    <source>
        <dbReference type="ARBA" id="ARBA00022857"/>
    </source>
</evidence>
<dbReference type="GO" id="GO:0071949">
    <property type="term" value="F:FAD binding"/>
    <property type="evidence" value="ECO:0007669"/>
    <property type="project" value="InterPro"/>
</dbReference>
<dbReference type="InterPro" id="IPR033248">
    <property type="entry name" value="Transketolase_C"/>
</dbReference>
<evidence type="ECO:0000256" key="13">
    <source>
        <dbReference type="ARBA" id="ARBA00022827"/>
    </source>
</evidence>
<evidence type="ECO:0000256" key="11">
    <source>
        <dbReference type="ARBA" id="ARBA00022679"/>
    </source>
</evidence>
<comment type="catalytic activity">
    <reaction evidence="26">
        <text>D-glyceraldehyde 3-phosphate + pyruvate + H(+) = 1-deoxy-D-xylulose 5-phosphate + CO2</text>
        <dbReference type="Rhea" id="RHEA:12605"/>
        <dbReference type="ChEBI" id="CHEBI:15361"/>
        <dbReference type="ChEBI" id="CHEBI:15378"/>
        <dbReference type="ChEBI" id="CHEBI:16526"/>
        <dbReference type="ChEBI" id="CHEBI:57792"/>
        <dbReference type="ChEBI" id="CHEBI:59776"/>
        <dbReference type="EC" id="2.2.1.7"/>
    </reaction>
</comment>
<feature type="binding site" evidence="26">
    <location>
        <position position="146"/>
    </location>
    <ligand>
        <name>Mg(2+)</name>
        <dbReference type="ChEBI" id="CHEBI:18420"/>
    </ligand>
</feature>
<comment type="pathway">
    <text evidence="5 26">Metabolic intermediate biosynthesis; 1-deoxy-D-xylulose 5-phosphate biosynthesis; 1-deoxy-D-xylulose 5-phosphate from D-glyceraldehyde 3-phosphate and pyruvate: step 1/1.</text>
</comment>
<dbReference type="EC" id="2.2.1.7" evidence="26"/>
<evidence type="ECO:0000259" key="27">
    <source>
        <dbReference type="PROSITE" id="PS51387"/>
    </source>
</evidence>
<keyword evidence="19 25" id="KW-0560">Oxidoreductase</keyword>
<keyword evidence="22 25" id="KW-0131">Cell cycle</keyword>
<keyword evidence="18 25" id="KW-0573">Peptidoglycan synthesis</keyword>
<dbReference type="NCBIfam" id="NF010478">
    <property type="entry name" value="PRK13903.1"/>
    <property type="match status" value="1"/>
</dbReference>
<dbReference type="GO" id="GO:0000287">
    <property type="term" value="F:magnesium ion binding"/>
    <property type="evidence" value="ECO:0007669"/>
    <property type="project" value="UniProtKB-UniRule"/>
</dbReference>
<comment type="cofactor">
    <cofactor evidence="26">
        <name>thiamine diphosphate</name>
        <dbReference type="ChEBI" id="CHEBI:58937"/>
    </cofactor>
    <text evidence="26">Binds 1 thiamine pyrophosphate per subunit.</text>
</comment>
<dbReference type="Pfam" id="PF02780">
    <property type="entry name" value="Transketolase_C"/>
    <property type="match status" value="1"/>
</dbReference>